<dbReference type="CDD" id="cd22159">
    <property type="entry name" value="F-box_AtTIR1-like"/>
    <property type="match status" value="1"/>
</dbReference>
<dbReference type="AlphaFoldDB" id="A0A2U1PWQ5"/>
<dbReference type="OrthoDB" id="423607at2759"/>
<dbReference type="GO" id="GO:0031146">
    <property type="term" value="P:SCF-dependent proteasomal ubiquitin-dependent protein catabolic process"/>
    <property type="evidence" value="ECO:0007669"/>
    <property type="project" value="TreeGrafter"/>
</dbReference>
<dbReference type="FunFam" id="1.20.1280.50:FF:000023">
    <property type="entry name" value="F-box/LRR-repeat protein 4"/>
    <property type="match status" value="1"/>
</dbReference>
<gene>
    <name evidence="4" type="ORF">CTI12_AA102300</name>
</gene>
<feature type="domain" description="F-box/LRR-repeat protein 15-like leucin rich repeat" evidence="3">
    <location>
        <begin position="65"/>
        <end position="331"/>
    </location>
</feature>
<feature type="compositionally biased region" description="Polar residues" evidence="1">
    <location>
        <begin position="385"/>
        <end position="394"/>
    </location>
</feature>
<evidence type="ECO:0000259" key="3">
    <source>
        <dbReference type="Pfam" id="PF25372"/>
    </source>
</evidence>
<keyword evidence="5" id="KW-1185">Reference proteome</keyword>
<name>A0A2U1PWQ5_ARTAN</name>
<organism evidence="4 5">
    <name type="scientific">Artemisia annua</name>
    <name type="common">Sweet wormwood</name>
    <dbReference type="NCBI Taxonomy" id="35608"/>
    <lineage>
        <taxon>Eukaryota</taxon>
        <taxon>Viridiplantae</taxon>
        <taxon>Streptophyta</taxon>
        <taxon>Embryophyta</taxon>
        <taxon>Tracheophyta</taxon>
        <taxon>Spermatophyta</taxon>
        <taxon>Magnoliopsida</taxon>
        <taxon>eudicotyledons</taxon>
        <taxon>Gunneridae</taxon>
        <taxon>Pentapetalae</taxon>
        <taxon>asterids</taxon>
        <taxon>campanulids</taxon>
        <taxon>Asterales</taxon>
        <taxon>Asteraceae</taxon>
        <taxon>Asteroideae</taxon>
        <taxon>Anthemideae</taxon>
        <taxon>Artemisiinae</taxon>
        <taxon>Artemisia</taxon>
    </lineage>
</organism>
<dbReference type="InterPro" id="IPR006553">
    <property type="entry name" value="Leu-rich_rpt_Cys-con_subtyp"/>
</dbReference>
<dbReference type="InterPro" id="IPR057207">
    <property type="entry name" value="FBXL15_LRR"/>
</dbReference>
<dbReference type="Pfam" id="PF18511">
    <property type="entry name" value="F-box_5"/>
    <property type="match status" value="1"/>
</dbReference>
<dbReference type="Gene3D" id="1.20.1280.50">
    <property type="match status" value="1"/>
</dbReference>
<dbReference type="InterPro" id="IPR032675">
    <property type="entry name" value="LRR_dom_sf"/>
</dbReference>
<evidence type="ECO:0000313" key="4">
    <source>
        <dbReference type="EMBL" id="PWA90137.1"/>
    </source>
</evidence>
<dbReference type="InterPro" id="IPR036047">
    <property type="entry name" value="F-box-like_dom_sf"/>
</dbReference>
<reference evidence="4 5" key="1">
    <citation type="journal article" date="2018" name="Mol. Plant">
        <title>The genome of Artemisia annua provides insight into the evolution of Asteraceae family and artemisinin biosynthesis.</title>
        <authorList>
            <person name="Shen Q."/>
            <person name="Zhang L."/>
            <person name="Liao Z."/>
            <person name="Wang S."/>
            <person name="Yan T."/>
            <person name="Shi P."/>
            <person name="Liu M."/>
            <person name="Fu X."/>
            <person name="Pan Q."/>
            <person name="Wang Y."/>
            <person name="Lv Z."/>
            <person name="Lu X."/>
            <person name="Zhang F."/>
            <person name="Jiang W."/>
            <person name="Ma Y."/>
            <person name="Chen M."/>
            <person name="Hao X."/>
            <person name="Li L."/>
            <person name="Tang Y."/>
            <person name="Lv G."/>
            <person name="Zhou Y."/>
            <person name="Sun X."/>
            <person name="Brodelius P.E."/>
            <person name="Rose J.K.C."/>
            <person name="Tang K."/>
        </authorList>
    </citation>
    <scope>NUCLEOTIDE SEQUENCE [LARGE SCALE GENOMIC DNA]</scope>
    <source>
        <strain evidence="5">cv. Huhao1</strain>
        <tissue evidence="4">Leaf</tissue>
    </source>
</reference>
<accession>A0A2U1PWQ5</accession>
<dbReference type="PANTHER" id="PTHR13318">
    <property type="entry name" value="PARTNER OF PAIRED, ISOFORM B-RELATED"/>
    <property type="match status" value="1"/>
</dbReference>
<evidence type="ECO:0000313" key="5">
    <source>
        <dbReference type="Proteomes" id="UP000245207"/>
    </source>
</evidence>
<dbReference type="InterPro" id="IPR041567">
    <property type="entry name" value="COI1_F-box"/>
</dbReference>
<dbReference type="SUPFAM" id="SSF81383">
    <property type="entry name" value="F-box domain"/>
    <property type="match status" value="1"/>
</dbReference>
<dbReference type="EMBL" id="PKPP01000653">
    <property type="protein sequence ID" value="PWA90137.1"/>
    <property type="molecule type" value="Genomic_DNA"/>
</dbReference>
<proteinExistence type="predicted"/>
<dbReference type="Pfam" id="PF25372">
    <property type="entry name" value="DUF7885"/>
    <property type="match status" value="1"/>
</dbReference>
<feature type="region of interest" description="Disordered" evidence="1">
    <location>
        <begin position="378"/>
        <end position="398"/>
    </location>
</feature>
<evidence type="ECO:0000259" key="2">
    <source>
        <dbReference type="Pfam" id="PF18511"/>
    </source>
</evidence>
<comment type="caution">
    <text evidence="4">The sequence shown here is derived from an EMBL/GenBank/DDBJ whole genome shotgun (WGS) entry which is preliminary data.</text>
</comment>
<dbReference type="PANTHER" id="PTHR13318:SF92">
    <property type="entry name" value="F-BOX_LRR-REPEAT PROTEIN 8-RELATED"/>
    <property type="match status" value="1"/>
</dbReference>
<sequence length="416" mass="46314">MIDYTDSLPDECLALIFNFLTTTNDRNNASLVSHRWLRIQAQTRTRLSLIVQSELRPFIPSIFNRFNSLIHLVLRNNYYCTSVDSINDNDMILITSMCPNLTRLELRQCRQLTDSGMAVFSKNCKKLKEFSCRDCMFSDLGIFPTDVKARPNFRAAKSLKVIELWHVDNERLFEPLIIASKNLTSLTLIGGDGSWDRSLEMIPNDSCLVDVCLDGVNVTDVGLISVAQNCRALKKLSLEDTGEIGDEGLIAVGKHCVNLQELTLDGVDASYVSLQVIATNCQNLVSLYLSSSDTITDVEMLCIADKCTALKFLCIKKCHEVSDKGIEAFALGCPNLAEIRRKGVINFGYRAKAVNAITSDSGVQEHVEEVPLAATDGAVTRPERVSTTSTSSRNGDPYQTLRRAHESFLIFNKHLN</sequence>
<protein>
    <submittedName>
        <fullName evidence="4">F-box domain, cyclin-like protein</fullName>
    </submittedName>
</protein>
<dbReference type="GO" id="GO:0019005">
    <property type="term" value="C:SCF ubiquitin ligase complex"/>
    <property type="evidence" value="ECO:0007669"/>
    <property type="project" value="TreeGrafter"/>
</dbReference>
<dbReference type="STRING" id="35608.A0A2U1PWQ5"/>
<feature type="domain" description="COI1 F-box" evidence="2">
    <location>
        <begin position="6"/>
        <end position="45"/>
    </location>
</feature>
<dbReference type="Gene3D" id="3.80.10.10">
    <property type="entry name" value="Ribonuclease Inhibitor"/>
    <property type="match status" value="1"/>
</dbReference>
<dbReference type="Proteomes" id="UP000245207">
    <property type="component" value="Unassembled WGS sequence"/>
</dbReference>
<dbReference type="SMART" id="SM00367">
    <property type="entry name" value="LRR_CC"/>
    <property type="match status" value="4"/>
</dbReference>
<evidence type="ECO:0000256" key="1">
    <source>
        <dbReference type="SAM" id="MobiDB-lite"/>
    </source>
</evidence>
<dbReference type="SUPFAM" id="SSF52047">
    <property type="entry name" value="RNI-like"/>
    <property type="match status" value="1"/>
</dbReference>